<feature type="region of interest" description="Disordered" evidence="1">
    <location>
        <begin position="37"/>
        <end position="62"/>
    </location>
</feature>
<protein>
    <submittedName>
        <fullName evidence="2">Uncharacterized protein</fullName>
    </submittedName>
</protein>
<evidence type="ECO:0000313" key="2">
    <source>
        <dbReference type="EMBL" id="QIN85469.1"/>
    </source>
</evidence>
<evidence type="ECO:0000256" key="1">
    <source>
        <dbReference type="SAM" id="MobiDB-lite"/>
    </source>
</evidence>
<dbReference type="Proteomes" id="UP000501452">
    <property type="component" value="Plasmid unnamed1"/>
</dbReference>
<keyword evidence="2" id="KW-0614">Plasmid</keyword>
<dbReference type="KEGG" id="rub:GBA63_22470"/>
<dbReference type="EMBL" id="CP045120">
    <property type="protein sequence ID" value="QIN85469.1"/>
    <property type="molecule type" value="Genomic_DNA"/>
</dbReference>
<evidence type="ECO:0000313" key="3">
    <source>
        <dbReference type="Proteomes" id="UP000501452"/>
    </source>
</evidence>
<organism evidence="2 3">
    <name type="scientific">Rubrobacter tropicus</name>
    <dbReference type="NCBI Taxonomy" id="2653851"/>
    <lineage>
        <taxon>Bacteria</taxon>
        <taxon>Bacillati</taxon>
        <taxon>Actinomycetota</taxon>
        <taxon>Rubrobacteria</taxon>
        <taxon>Rubrobacterales</taxon>
        <taxon>Rubrobacteraceae</taxon>
        <taxon>Rubrobacter</taxon>
    </lineage>
</organism>
<gene>
    <name evidence="2" type="ORF">GBA63_22470</name>
</gene>
<reference evidence="2 3" key="1">
    <citation type="submission" date="2019-10" db="EMBL/GenBank/DDBJ databases">
        <title>Rubrobacter sp nov SCSIO 52090 isolated from a deep-sea sediment in the South China Sea.</title>
        <authorList>
            <person name="Chen R.W."/>
        </authorList>
    </citation>
    <scope>NUCLEOTIDE SEQUENCE [LARGE SCALE GENOMIC DNA]</scope>
    <source>
        <strain evidence="2 3">SCSIO 52909</strain>
        <plasmid evidence="2 3">unnamed1</plasmid>
    </source>
</reference>
<name>A0A6G8QG45_9ACTN</name>
<keyword evidence="3" id="KW-1185">Reference proteome</keyword>
<sequence>MSDPRNPFWDDLPIIDAYTREDAIDDGVLVDVSGLAGEAGCTSPARPAAPSPWPSPTAYTPT</sequence>
<dbReference type="RefSeq" id="WP_166180800.1">
    <property type="nucleotide sequence ID" value="NZ_CP045120.1"/>
</dbReference>
<dbReference type="AlphaFoldDB" id="A0A6G8QG45"/>
<geneLocation type="plasmid" evidence="2 3">
    <name>unnamed1</name>
</geneLocation>
<proteinExistence type="predicted"/>
<accession>A0A6G8QG45</accession>